<dbReference type="GO" id="GO:0016887">
    <property type="term" value="F:ATP hydrolysis activity"/>
    <property type="evidence" value="ECO:0007669"/>
    <property type="project" value="TreeGrafter"/>
</dbReference>
<accession>A0A8K1D960</accession>
<keyword evidence="8" id="KW-1185">Reference proteome</keyword>
<keyword evidence="2" id="KW-0547">Nucleotide-binding</keyword>
<dbReference type="AlphaFoldDB" id="A0A8K1D960"/>
<evidence type="ECO:0000259" key="6">
    <source>
        <dbReference type="PROSITE" id="PS51204"/>
    </source>
</evidence>
<evidence type="ECO:0000256" key="4">
    <source>
        <dbReference type="ARBA" id="ARBA00022840"/>
    </source>
</evidence>
<dbReference type="OrthoDB" id="9214198at2759"/>
<keyword evidence="3" id="KW-0378">Hydrolase</keyword>
<dbReference type="Proteomes" id="UP000796761">
    <property type="component" value="Unassembled WGS sequence"/>
</dbReference>
<dbReference type="GO" id="GO:0042393">
    <property type="term" value="F:histone binding"/>
    <property type="evidence" value="ECO:0007669"/>
    <property type="project" value="TreeGrafter"/>
</dbReference>
<comment type="caution">
    <text evidence="7">The sequence shown here is derived from an EMBL/GenBank/DDBJ whole genome shotgun (WGS) entry which is preliminary data.</text>
</comment>
<protein>
    <recommendedName>
        <fullName evidence="6">HSA domain-containing protein</fullName>
    </recommendedName>
</protein>
<dbReference type="PANTHER" id="PTHR45685:SF1">
    <property type="entry name" value="HELICASE SRCAP"/>
    <property type="match status" value="1"/>
</dbReference>
<dbReference type="GO" id="GO:0004386">
    <property type="term" value="F:helicase activity"/>
    <property type="evidence" value="ECO:0007669"/>
    <property type="project" value="UniProtKB-KW"/>
</dbReference>
<dbReference type="InterPro" id="IPR014012">
    <property type="entry name" value="HSA_dom"/>
</dbReference>
<dbReference type="SMART" id="SM00573">
    <property type="entry name" value="HSA"/>
    <property type="match status" value="1"/>
</dbReference>
<dbReference type="EMBL" id="SWJQ01002102">
    <property type="protein sequence ID" value="TRZ06896.1"/>
    <property type="molecule type" value="Genomic_DNA"/>
</dbReference>
<dbReference type="GO" id="GO:0003677">
    <property type="term" value="F:DNA binding"/>
    <property type="evidence" value="ECO:0007669"/>
    <property type="project" value="UniProtKB-KW"/>
</dbReference>
<evidence type="ECO:0000256" key="1">
    <source>
        <dbReference type="ARBA" id="ARBA00004123"/>
    </source>
</evidence>
<name>A0A8K1D960_9PASS</name>
<dbReference type="InterPro" id="IPR050520">
    <property type="entry name" value="INO80/SWR1_helicase"/>
</dbReference>
<keyword evidence="5" id="KW-0175">Coiled coil</keyword>
<dbReference type="PANTHER" id="PTHR45685">
    <property type="entry name" value="HELICASE SRCAP-RELATED"/>
    <property type="match status" value="1"/>
</dbReference>
<evidence type="ECO:0000256" key="2">
    <source>
        <dbReference type="ARBA" id="ARBA00022741"/>
    </source>
</evidence>
<evidence type="ECO:0000256" key="3">
    <source>
        <dbReference type="ARBA" id="ARBA00022806"/>
    </source>
</evidence>
<dbReference type="GO" id="GO:0005524">
    <property type="term" value="F:ATP binding"/>
    <property type="evidence" value="ECO:0007669"/>
    <property type="project" value="UniProtKB-KW"/>
</dbReference>
<organism evidence="7 8">
    <name type="scientific">Zosterops borbonicus</name>
    <dbReference type="NCBI Taxonomy" id="364589"/>
    <lineage>
        <taxon>Eukaryota</taxon>
        <taxon>Metazoa</taxon>
        <taxon>Chordata</taxon>
        <taxon>Craniata</taxon>
        <taxon>Vertebrata</taxon>
        <taxon>Euteleostomi</taxon>
        <taxon>Archelosauria</taxon>
        <taxon>Archosauria</taxon>
        <taxon>Dinosauria</taxon>
        <taxon>Saurischia</taxon>
        <taxon>Theropoda</taxon>
        <taxon>Coelurosauria</taxon>
        <taxon>Aves</taxon>
        <taxon>Neognathae</taxon>
        <taxon>Neoaves</taxon>
        <taxon>Telluraves</taxon>
        <taxon>Australaves</taxon>
        <taxon>Passeriformes</taxon>
        <taxon>Sylvioidea</taxon>
        <taxon>Zosteropidae</taxon>
        <taxon>Zosterops</taxon>
    </lineage>
</organism>
<feature type="coiled-coil region" evidence="5">
    <location>
        <begin position="58"/>
        <end position="85"/>
    </location>
</feature>
<dbReference type="GO" id="GO:0006338">
    <property type="term" value="P:chromatin remodeling"/>
    <property type="evidence" value="ECO:0007669"/>
    <property type="project" value="TreeGrafter"/>
</dbReference>
<evidence type="ECO:0000313" key="7">
    <source>
        <dbReference type="EMBL" id="TRZ06896.1"/>
    </source>
</evidence>
<gene>
    <name evidence="7" type="ORF">HGM15179_020215</name>
</gene>
<keyword evidence="3" id="KW-0347">Helicase</keyword>
<reference evidence="7" key="1">
    <citation type="submission" date="2019-04" db="EMBL/GenBank/DDBJ databases">
        <title>Genome assembly of Zosterops borbonicus 15179.</title>
        <authorList>
            <person name="Leroy T."/>
            <person name="Anselmetti Y."/>
            <person name="Tilak M.-K."/>
            <person name="Nabholz B."/>
        </authorList>
    </citation>
    <scope>NUCLEOTIDE SEQUENCE</scope>
    <source>
        <strain evidence="7">HGM_15179</strain>
        <tissue evidence="7">Muscle</tissue>
    </source>
</reference>
<keyword evidence="4" id="KW-0067">ATP-binding</keyword>
<dbReference type="GO" id="GO:0000812">
    <property type="term" value="C:Swr1 complex"/>
    <property type="evidence" value="ECO:0007669"/>
    <property type="project" value="TreeGrafter"/>
</dbReference>
<feature type="domain" description="HSA" evidence="6">
    <location>
        <begin position="12"/>
        <end position="84"/>
    </location>
</feature>
<dbReference type="Pfam" id="PF07529">
    <property type="entry name" value="HSA"/>
    <property type="match status" value="1"/>
</dbReference>
<dbReference type="PROSITE" id="PS51204">
    <property type="entry name" value="HSA"/>
    <property type="match status" value="1"/>
</dbReference>
<evidence type="ECO:0000256" key="5">
    <source>
        <dbReference type="SAM" id="Coils"/>
    </source>
</evidence>
<evidence type="ECO:0000313" key="8">
    <source>
        <dbReference type="Proteomes" id="UP000796761"/>
    </source>
</evidence>
<sequence>MKREGFWSLRRLPKVPEPARPKVHWDYLCEEMQWLAADFAQERRWKRGVARKVVRMVMRHHEEQRQRQERAKREEQAKLRRVAAAIAREVRHFWSSVEKVPTTNGDHR</sequence>
<comment type="subcellular location">
    <subcellularLocation>
        <location evidence="1">Nucleus</location>
    </subcellularLocation>
</comment>
<proteinExistence type="predicted"/>